<organism evidence="2">
    <name type="scientific">uncultured Thiotrichaceae bacterium</name>
    <dbReference type="NCBI Taxonomy" id="298394"/>
    <lineage>
        <taxon>Bacteria</taxon>
        <taxon>Pseudomonadati</taxon>
        <taxon>Pseudomonadota</taxon>
        <taxon>Gammaproteobacteria</taxon>
        <taxon>Thiotrichales</taxon>
        <taxon>Thiotrichaceae</taxon>
        <taxon>environmental samples</taxon>
    </lineage>
</organism>
<evidence type="ECO:0008006" key="3">
    <source>
        <dbReference type="Google" id="ProtNLM"/>
    </source>
</evidence>
<evidence type="ECO:0000256" key="1">
    <source>
        <dbReference type="SAM" id="SignalP"/>
    </source>
</evidence>
<feature type="chain" id="PRO_5027635216" description="DUF481 domain-containing protein" evidence="1">
    <location>
        <begin position="25"/>
        <end position="395"/>
    </location>
</feature>
<protein>
    <recommendedName>
        <fullName evidence="3">DUF481 domain-containing protein</fullName>
    </recommendedName>
</protein>
<dbReference type="Pfam" id="PF04338">
    <property type="entry name" value="DUF481"/>
    <property type="match status" value="1"/>
</dbReference>
<sequence length="395" mass="42997">MKKHNILAAAVSMAVFTMSTTATAEPAITDYNEATSSYEDAYITGQFNMDSGNQDQTSYDVDLELDFERVLSSPDRNVKLDLVGAGSRNRGGDAGDESTSSYQATGTATMDKYFAPGSNGAFWYGKGEVGVQKGQVDPRTAVTGGLGYGRVKNVTPMARSIRVIQELRKRGVLSGDPANATYQSVAQVVAKEGEYRSKYGGADYEQYWVEDIEKALKASGMVKGGGDLGARAILKSYDVLVNERISTRKSGWLARAGVGAVLSDFDGSNGKPVIEVGGEYHRPLSNQTQFSNEALATATYDDGDDGYSFNNTMSLTHELTDRIDWENRWLLAHSTSDVANDITSNTISSTYRYYLTNQLDLNVTAKLTDVEDDIDNNGNDELDKSLNMGVTYRLK</sequence>
<proteinExistence type="predicted"/>
<keyword evidence="1" id="KW-0732">Signal</keyword>
<dbReference type="InterPro" id="IPR007433">
    <property type="entry name" value="DUF481"/>
</dbReference>
<accession>A0A6S6TPR4</accession>
<feature type="signal peptide" evidence="1">
    <location>
        <begin position="1"/>
        <end position="24"/>
    </location>
</feature>
<evidence type="ECO:0000313" key="2">
    <source>
        <dbReference type="EMBL" id="CAA6820087.1"/>
    </source>
</evidence>
<dbReference type="AlphaFoldDB" id="A0A6S6TPR4"/>
<gene>
    <name evidence="2" type="ORF">HELGO_WM19026</name>
</gene>
<reference evidence="2" key="1">
    <citation type="submission" date="2020-01" db="EMBL/GenBank/DDBJ databases">
        <authorList>
            <person name="Meier V. D."/>
            <person name="Meier V D."/>
        </authorList>
    </citation>
    <scope>NUCLEOTIDE SEQUENCE</scope>
    <source>
        <strain evidence="2">HLG_WM_MAG_07</strain>
    </source>
</reference>
<dbReference type="EMBL" id="CACVAY010000097">
    <property type="protein sequence ID" value="CAA6820087.1"/>
    <property type="molecule type" value="Genomic_DNA"/>
</dbReference>
<name>A0A6S6TPR4_9GAMM</name>